<comment type="caution">
    <text evidence="4">The sequence shown here is derived from an EMBL/GenBank/DDBJ whole genome shotgun (WGS) entry which is preliminary data.</text>
</comment>
<protein>
    <recommendedName>
        <fullName evidence="2">Macrodomain Ori protein</fullName>
    </recommendedName>
</protein>
<feature type="compositionally biased region" description="Acidic residues" evidence="3">
    <location>
        <begin position="111"/>
        <end position="126"/>
    </location>
</feature>
<accession>A0AAW8R4N5</accession>
<feature type="region of interest" description="Disordered" evidence="3">
    <location>
        <begin position="93"/>
        <end position="126"/>
    </location>
</feature>
<dbReference type="EMBL" id="JAVRIE010000004">
    <property type="protein sequence ID" value="MDT0583013.1"/>
    <property type="molecule type" value="Genomic_DNA"/>
</dbReference>
<proteinExistence type="inferred from homology"/>
<dbReference type="AlphaFoldDB" id="A0AAW8R4N5"/>
<name>A0AAW8R4N5_9ALTE</name>
<evidence type="ECO:0000313" key="5">
    <source>
        <dbReference type="Proteomes" id="UP001249020"/>
    </source>
</evidence>
<organism evidence="4 5">
    <name type="scientific">Brumicola blandensis</name>
    <dbReference type="NCBI Taxonomy" id="3075611"/>
    <lineage>
        <taxon>Bacteria</taxon>
        <taxon>Pseudomonadati</taxon>
        <taxon>Pseudomonadota</taxon>
        <taxon>Gammaproteobacteria</taxon>
        <taxon>Alteromonadales</taxon>
        <taxon>Alteromonadaceae</taxon>
        <taxon>Brumicola</taxon>
    </lineage>
</organism>
<dbReference type="Proteomes" id="UP001249020">
    <property type="component" value="Unassembled WGS sequence"/>
</dbReference>
<reference evidence="4 5" key="1">
    <citation type="submission" date="2023-09" db="EMBL/GenBank/DDBJ databases">
        <authorList>
            <person name="Rey-Velasco X."/>
        </authorList>
    </citation>
    <scope>NUCLEOTIDE SEQUENCE [LARGE SCALE GENOMIC DNA]</scope>
    <source>
        <strain evidence="4 5">W409</strain>
    </source>
</reference>
<gene>
    <name evidence="4" type="primary">maoP</name>
    <name evidence="4" type="ORF">RM544_10730</name>
</gene>
<keyword evidence="5" id="KW-1185">Reference proteome</keyword>
<dbReference type="RefSeq" id="WP_311361792.1">
    <property type="nucleotide sequence ID" value="NZ_JAVRIE010000004.1"/>
</dbReference>
<evidence type="ECO:0000313" key="4">
    <source>
        <dbReference type="EMBL" id="MDT0583013.1"/>
    </source>
</evidence>
<dbReference type="InterPro" id="IPR007335">
    <property type="entry name" value="DUF413"/>
</dbReference>
<dbReference type="Pfam" id="PF04219">
    <property type="entry name" value="DUF413"/>
    <property type="match status" value="1"/>
</dbReference>
<evidence type="ECO:0000256" key="1">
    <source>
        <dbReference type="ARBA" id="ARBA00093464"/>
    </source>
</evidence>
<sequence length="126" mass="14046">MSKLNRESLLKRMFSDPKHYPYGFSRSGDFSIAESKALSQYGCLIAALVDGHLSPSNDEESGFIASAIGNKPPESIAERAWMKYQSRINRPKYASIHGTKKSNSESRSDDDLVNDIDDDVDIDLDD</sequence>
<comment type="similarity">
    <text evidence="1">Belongs to the MaoP family.</text>
</comment>
<evidence type="ECO:0000256" key="2">
    <source>
        <dbReference type="ARBA" id="ARBA00093628"/>
    </source>
</evidence>
<evidence type="ECO:0000256" key="3">
    <source>
        <dbReference type="SAM" id="MobiDB-lite"/>
    </source>
</evidence>